<dbReference type="Proteomes" id="UP000886520">
    <property type="component" value="Chromosome 11"/>
</dbReference>
<accession>A0A9D4US65</accession>
<protein>
    <submittedName>
        <fullName evidence="1">Uncharacterized protein</fullName>
    </submittedName>
</protein>
<name>A0A9D4US65_ADICA</name>
<dbReference type="EMBL" id="JABFUD020000011">
    <property type="protein sequence ID" value="KAI5073095.1"/>
    <property type="molecule type" value="Genomic_DNA"/>
</dbReference>
<comment type="caution">
    <text evidence="1">The sequence shown here is derived from an EMBL/GenBank/DDBJ whole genome shotgun (WGS) entry which is preliminary data.</text>
</comment>
<proteinExistence type="predicted"/>
<dbReference type="AlphaFoldDB" id="A0A9D4US65"/>
<keyword evidence="2" id="KW-1185">Reference proteome</keyword>
<gene>
    <name evidence="1" type="ORF">GOP47_0011108</name>
</gene>
<reference evidence="1" key="1">
    <citation type="submission" date="2021-01" db="EMBL/GenBank/DDBJ databases">
        <title>Adiantum capillus-veneris genome.</title>
        <authorList>
            <person name="Fang Y."/>
            <person name="Liao Q."/>
        </authorList>
    </citation>
    <scope>NUCLEOTIDE SEQUENCE</scope>
    <source>
        <strain evidence="1">H3</strain>
        <tissue evidence="1">Leaf</tissue>
    </source>
</reference>
<organism evidence="1 2">
    <name type="scientific">Adiantum capillus-veneris</name>
    <name type="common">Maidenhair fern</name>
    <dbReference type="NCBI Taxonomy" id="13818"/>
    <lineage>
        <taxon>Eukaryota</taxon>
        <taxon>Viridiplantae</taxon>
        <taxon>Streptophyta</taxon>
        <taxon>Embryophyta</taxon>
        <taxon>Tracheophyta</taxon>
        <taxon>Polypodiopsida</taxon>
        <taxon>Polypodiidae</taxon>
        <taxon>Polypodiales</taxon>
        <taxon>Pteridineae</taxon>
        <taxon>Pteridaceae</taxon>
        <taxon>Vittarioideae</taxon>
        <taxon>Adiantum</taxon>
    </lineage>
</organism>
<evidence type="ECO:0000313" key="1">
    <source>
        <dbReference type="EMBL" id="KAI5073095.1"/>
    </source>
</evidence>
<sequence length="112" mass="12367">MLRQARNTPSPPVNNAHVFVPLLHLAPSPLDELVLLPSVPPMHPRLMPWKIMPPLALGIHSHIHPPITAPSHSTYSSLPTNFPAHRTHNRASHVFAIDSTSAMKLRSLSSTY</sequence>
<evidence type="ECO:0000313" key="2">
    <source>
        <dbReference type="Proteomes" id="UP000886520"/>
    </source>
</evidence>